<evidence type="ECO:0000256" key="1">
    <source>
        <dbReference type="ARBA" id="ARBA00010136"/>
    </source>
</evidence>
<dbReference type="PANTHER" id="PTHR11533:SF290">
    <property type="entry name" value="AMINOPEPTIDASE"/>
    <property type="match status" value="1"/>
</dbReference>
<dbReference type="Proteomes" id="UP000000311">
    <property type="component" value="Unassembled WGS sequence"/>
</dbReference>
<dbReference type="GO" id="GO:0008270">
    <property type="term" value="F:zinc ion binding"/>
    <property type="evidence" value="ECO:0007669"/>
    <property type="project" value="TreeGrafter"/>
</dbReference>
<dbReference type="InterPro" id="IPR050344">
    <property type="entry name" value="Peptidase_M1_aminopeptidases"/>
</dbReference>
<dbReference type="GO" id="GO:0005737">
    <property type="term" value="C:cytoplasm"/>
    <property type="evidence" value="ECO:0007669"/>
    <property type="project" value="TreeGrafter"/>
</dbReference>
<dbReference type="PANTHER" id="PTHR11533">
    <property type="entry name" value="PROTEASE M1 ZINC METALLOPROTEASE"/>
    <property type="match status" value="1"/>
</dbReference>
<dbReference type="EMBL" id="GL441840">
    <property type="protein sequence ID" value="EFN64184.1"/>
    <property type="molecule type" value="Genomic_DNA"/>
</dbReference>
<sequence length="773" mass="91537">MLRIVAFDSIGDRDCNRELVYIAITDEMHVHRGSRSSDGQAPVTAANKHGHPCVYEFKSPRHMSRVAYCVKWNQAQDRYDVRMRGTKFIANYFNETYIWIEFVVYLKTQFAAYVDTIGIEHIVSHIPKSSTAILPYNISIEHYPNYRILSNIPIKTIEMDKNKNMMMTYFNATLVNPNYFVFLTNLTLIPGTNERVRVDMWCRMDCAFAHEFAENITLYLFYEWKRLNETWQINHIVIPNFQNESIVNLGLIFFSNRYSDYFSEFMKNLIFTKVPQNIYSAVSYIIRIWTKQKYYPVLKITRDYNYPIELIDVVLKNVSIHNLNDLKNFYIPVTYTTQTHHNFVADFDSIFLHRFLSSGLRFHKVKEDGWILFNIQQTGYYRVNYDIENWRRIASYLNSENYTKIHVLNRAQIIDDAFHLVIIDQLNPTVFWNITKYLSQETDYVAWYPMFKALEYLSNIFLFSEPIYLNIKIIIRNLLRELLRYKLGYDDVLNEDDFQKSLRMEAVKWACSLDEPNCKEKAGYVLKRYLINSKEDTLLPWWKEWTYCQGLKTLSYSLSDGNSPWWGHARNPVIFDFILEKLENIRPRQVSKYAAFIVIINHVYSTKQLEKINNFLTDKFINATKVKLNEHKKIWIAYTEERDVKVKTSKLNRINEEFRTMKEYVLNIQSKIQIRIFEIKSQKAYFQNFVKFELGYIFRKCYPHVAKGGGGGSGTHGVNICTLQNKAKAMISINFNKVFKRTLMEFAAGVSQQRNNKSWVASVNIMPDIRLTI</sequence>
<evidence type="ECO:0000259" key="2">
    <source>
        <dbReference type="Pfam" id="PF11838"/>
    </source>
</evidence>
<dbReference type="InterPro" id="IPR024571">
    <property type="entry name" value="ERAP1-like_C_dom"/>
</dbReference>
<keyword evidence="3" id="KW-0378">Hydrolase</keyword>
<dbReference type="Gene3D" id="1.25.50.20">
    <property type="match status" value="1"/>
</dbReference>
<evidence type="ECO:0000313" key="4">
    <source>
        <dbReference type="Proteomes" id="UP000000311"/>
    </source>
</evidence>
<dbReference type="InParanoid" id="E2AQW1"/>
<evidence type="ECO:0000313" key="3">
    <source>
        <dbReference type="EMBL" id="EFN64184.1"/>
    </source>
</evidence>
<comment type="similarity">
    <text evidence="1">Belongs to the peptidase M1 family.</text>
</comment>
<protein>
    <submittedName>
        <fullName evidence="3">Aminopeptidase N</fullName>
    </submittedName>
</protein>
<reference evidence="3 4" key="1">
    <citation type="journal article" date="2010" name="Science">
        <title>Genomic comparison of the ants Camponotus floridanus and Harpegnathos saltator.</title>
        <authorList>
            <person name="Bonasio R."/>
            <person name="Zhang G."/>
            <person name="Ye C."/>
            <person name="Mutti N.S."/>
            <person name="Fang X."/>
            <person name="Qin N."/>
            <person name="Donahue G."/>
            <person name="Yang P."/>
            <person name="Li Q."/>
            <person name="Li C."/>
            <person name="Zhang P."/>
            <person name="Huang Z."/>
            <person name="Berger S.L."/>
            <person name="Reinberg D."/>
            <person name="Wang J."/>
            <person name="Liebig J."/>
        </authorList>
    </citation>
    <scope>NUCLEOTIDE SEQUENCE [LARGE SCALE GENOMIC DNA]</scope>
    <source>
        <strain evidence="4">C129</strain>
    </source>
</reference>
<dbReference type="Pfam" id="PF11838">
    <property type="entry name" value="ERAP1_C"/>
    <property type="match status" value="1"/>
</dbReference>
<dbReference type="GO" id="GO:0016020">
    <property type="term" value="C:membrane"/>
    <property type="evidence" value="ECO:0007669"/>
    <property type="project" value="TreeGrafter"/>
</dbReference>
<keyword evidence="3" id="KW-0031">Aminopeptidase</keyword>
<accession>E2AQW1</accession>
<keyword evidence="4" id="KW-1185">Reference proteome</keyword>
<dbReference type="GO" id="GO:0005615">
    <property type="term" value="C:extracellular space"/>
    <property type="evidence" value="ECO:0007669"/>
    <property type="project" value="TreeGrafter"/>
</dbReference>
<organism evidence="4">
    <name type="scientific">Camponotus floridanus</name>
    <name type="common">Florida carpenter ant</name>
    <dbReference type="NCBI Taxonomy" id="104421"/>
    <lineage>
        <taxon>Eukaryota</taxon>
        <taxon>Metazoa</taxon>
        <taxon>Ecdysozoa</taxon>
        <taxon>Arthropoda</taxon>
        <taxon>Hexapoda</taxon>
        <taxon>Insecta</taxon>
        <taxon>Pterygota</taxon>
        <taxon>Neoptera</taxon>
        <taxon>Endopterygota</taxon>
        <taxon>Hymenoptera</taxon>
        <taxon>Apocrita</taxon>
        <taxon>Aculeata</taxon>
        <taxon>Formicoidea</taxon>
        <taxon>Formicidae</taxon>
        <taxon>Formicinae</taxon>
        <taxon>Camponotus</taxon>
    </lineage>
</organism>
<dbReference type="GO" id="GO:0042277">
    <property type="term" value="F:peptide binding"/>
    <property type="evidence" value="ECO:0007669"/>
    <property type="project" value="TreeGrafter"/>
</dbReference>
<dbReference type="OrthoDB" id="7552469at2759"/>
<dbReference type="AlphaFoldDB" id="E2AQW1"/>
<name>E2AQW1_CAMFO</name>
<proteinExistence type="inferred from homology"/>
<dbReference type="GO" id="GO:0006508">
    <property type="term" value="P:proteolysis"/>
    <property type="evidence" value="ECO:0007669"/>
    <property type="project" value="TreeGrafter"/>
</dbReference>
<dbReference type="GO" id="GO:0070006">
    <property type="term" value="F:metalloaminopeptidase activity"/>
    <property type="evidence" value="ECO:0007669"/>
    <property type="project" value="TreeGrafter"/>
</dbReference>
<feature type="domain" description="ERAP1-like C-terminal" evidence="2">
    <location>
        <begin position="370"/>
        <end position="552"/>
    </location>
</feature>
<gene>
    <name evidence="3" type="ORF">EAG_10254</name>
</gene>
<dbReference type="GO" id="GO:0043171">
    <property type="term" value="P:peptide catabolic process"/>
    <property type="evidence" value="ECO:0007669"/>
    <property type="project" value="TreeGrafter"/>
</dbReference>
<keyword evidence="3" id="KW-0645">Protease</keyword>
<dbReference type="Gene3D" id="2.60.40.1910">
    <property type="match status" value="1"/>
</dbReference>